<proteinExistence type="predicted"/>
<reference evidence="1" key="1">
    <citation type="submission" date="2023-04" db="EMBL/GenBank/DDBJ databases">
        <title>A chromosome-level genome assembly of the parasitoid wasp Eretmocerus hayati.</title>
        <authorList>
            <person name="Zhong Y."/>
            <person name="Liu S."/>
            <person name="Liu Y."/>
        </authorList>
    </citation>
    <scope>NUCLEOTIDE SEQUENCE</scope>
    <source>
        <strain evidence="1">ZJU_SS_LIU_2023</strain>
    </source>
</reference>
<name>A0ACC2NFW3_9HYME</name>
<accession>A0ACC2NFW3</accession>
<evidence type="ECO:0000313" key="2">
    <source>
        <dbReference type="Proteomes" id="UP001239111"/>
    </source>
</evidence>
<gene>
    <name evidence="1" type="ORF">QAD02_000937</name>
</gene>
<organism evidence="1 2">
    <name type="scientific">Eretmocerus hayati</name>
    <dbReference type="NCBI Taxonomy" id="131215"/>
    <lineage>
        <taxon>Eukaryota</taxon>
        <taxon>Metazoa</taxon>
        <taxon>Ecdysozoa</taxon>
        <taxon>Arthropoda</taxon>
        <taxon>Hexapoda</taxon>
        <taxon>Insecta</taxon>
        <taxon>Pterygota</taxon>
        <taxon>Neoptera</taxon>
        <taxon>Endopterygota</taxon>
        <taxon>Hymenoptera</taxon>
        <taxon>Apocrita</taxon>
        <taxon>Proctotrupomorpha</taxon>
        <taxon>Chalcidoidea</taxon>
        <taxon>Aphelinidae</taxon>
        <taxon>Aphelininae</taxon>
        <taxon>Eretmocerus</taxon>
    </lineage>
</organism>
<evidence type="ECO:0000313" key="1">
    <source>
        <dbReference type="EMBL" id="KAJ8669678.1"/>
    </source>
</evidence>
<sequence length="214" mass="24672">MDGFSKPMIDTMIDLGEQEVEWFNKSQNSIERSIVLAPIASLDPPARAAAQNIDLAIAKIAPPDFTTRASRGLEDRKHWKVSEYGDHTLHYSPILLKDKLPKEYYDHFMLFSNAKRILSQAPMSQDEIDLAEKLNDELVGKFHLLYGEVHCTIYIHQASHMAELVRKWGPYKAKRGEKEFTSSIFKRQKKRLNSMITWNRGGNFGNIRFLFVSE</sequence>
<keyword evidence="2" id="KW-1185">Reference proteome</keyword>
<dbReference type="EMBL" id="CM056743">
    <property type="protein sequence ID" value="KAJ8669678.1"/>
    <property type="molecule type" value="Genomic_DNA"/>
</dbReference>
<protein>
    <submittedName>
        <fullName evidence="1">Uncharacterized protein</fullName>
    </submittedName>
</protein>
<comment type="caution">
    <text evidence="1">The sequence shown here is derived from an EMBL/GenBank/DDBJ whole genome shotgun (WGS) entry which is preliminary data.</text>
</comment>
<dbReference type="Proteomes" id="UP001239111">
    <property type="component" value="Chromosome 3"/>
</dbReference>